<dbReference type="Proteomes" id="UP000467700">
    <property type="component" value="Unassembled WGS sequence"/>
</dbReference>
<feature type="region of interest" description="Disordered" evidence="2">
    <location>
        <begin position="58"/>
        <end position="99"/>
    </location>
</feature>
<dbReference type="SUPFAM" id="SSF56349">
    <property type="entry name" value="DNA breaking-rejoining enzymes"/>
    <property type="match status" value="1"/>
</dbReference>
<feature type="compositionally biased region" description="Polar residues" evidence="2">
    <location>
        <begin position="59"/>
        <end position="75"/>
    </location>
</feature>
<feature type="compositionally biased region" description="Low complexity" evidence="2">
    <location>
        <begin position="27"/>
        <end position="40"/>
    </location>
</feature>
<gene>
    <name evidence="3" type="ORF">AAE3_LOCUS10483</name>
</gene>
<evidence type="ECO:0000256" key="2">
    <source>
        <dbReference type="SAM" id="MobiDB-lite"/>
    </source>
</evidence>
<dbReference type="GO" id="GO:0003677">
    <property type="term" value="F:DNA binding"/>
    <property type="evidence" value="ECO:0007669"/>
    <property type="project" value="UniProtKB-KW"/>
</dbReference>
<dbReference type="Gene3D" id="1.10.150.130">
    <property type="match status" value="1"/>
</dbReference>
<protein>
    <recommendedName>
        <fullName evidence="5">Tyr recombinase domain-containing protein</fullName>
    </recommendedName>
</protein>
<dbReference type="InterPro" id="IPR011010">
    <property type="entry name" value="DNA_brk_join_enz"/>
</dbReference>
<keyword evidence="1" id="KW-0238">DNA-binding</keyword>
<accession>A0A8S0W328</accession>
<evidence type="ECO:0000256" key="1">
    <source>
        <dbReference type="ARBA" id="ARBA00023125"/>
    </source>
</evidence>
<evidence type="ECO:0000313" key="3">
    <source>
        <dbReference type="EMBL" id="CAA7268205.1"/>
    </source>
</evidence>
<feature type="region of interest" description="Disordered" evidence="2">
    <location>
        <begin position="16"/>
        <end position="40"/>
    </location>
</feature>
<dbReference type="AlphaFoldDB" id="A0A8S0W328"/>
<dbReference type="PANTHER" id="PTHR34605:SF3">
    <property type="entry name" value="P CELL-TYPE AGGLUTINATION PROTEIN MAP4-LIKE-RELATED"/>
    <property type="match status" value="1"/>
</dbReference>
<reference evidence="3 4" key="1">
    <citation type="submission" date="2020-01" db="EMBL/GenBank/DDBJ databases">
        <authorList>
            <person name="Gupta K D."/>
        </authorList>
    </citation>
    <scope>NUCLEOTIDE SEQUENCE [LARGE SCALE GENOMIC DNA]</scope>
</reference>
<evidence type="ECO:0000313" key="4">
    <source>
        <dbReference type="Proteomes" id="UP000467700"/>
    </source>
</evidence>
<dbReference type="PANTHER" id="PTHR34605">
    <property type="entry name" value="PHAGE_INTEGRASE DOMAIN-CONTAINING PROTEIN"/>
    <property type="match status" value="1"/>
</dbReference>
<name>A0A8S0W328_CYCAE</name>
<organism evidence="3 4">
    <name type="scientific">Cyclocybe aegerita</name>
    <name type="common">Black poplar mushroom</name>
    <name type="synonym">Agrocybe aegerita</name>
    <dbReference type="NCBI Taxonomy" id="1973307"/>
    <lineage>
        <taxon>Eukaryota</taxon>
        <taxon>Fungi</taxon>
        <taxon>Dikarya</taxon>
        <taxon>Basidiomycota</taxon>
        <taxon>Agaricomycotina</taxon>
        <taxon>Agaricomycetes</taxon>
        <taxon>Agaricomycetidae</taxon>
        <taxon>Agaricales</taxon>
        <taxon>Agaricineae</taxon>
        <taxon>Bolbitiaceae</taxon>
        <taxon>Cyclocybe</taxon>
    </lineage>
</organism>
<proteinExistence type="predicted"/>
<evidence type="ECO:0008006" key="5">
    <source>
        <dbReference type="Google" id="ProtNLM"/>
    </source>
</evidence>
<sequence>MYLAKRIRLMDPLAANTAHPPTFLPPSKSQSTSGHTSQTTTHLFAQLSSVLYGKEEHQWQPQDLMQRQGASSVEPQTKARHNMRKNSLPKRKQSDKRNRFVPANRSIQEVDTVHPTCPPAPYQEALTPHFSLQRPHVLAQERLTCWKPTTPRNVLGHPTNLTEANLRRILEVMEGAWAEGTREGYGSGLLVYHVFCDQKGISEEQWAPASPILIASFIATITGAYTGGTISNYVFGVRAWHLLHGVSWRMNSSELETLLKAAAKAAPASTKRKKRLPYTKEFMLAIRDKLDLETPLDAAVYACLTTTFWSAARLGEFTVKNLTDFKATHHVKPSDVITTTDANGLTTTAFHIPVTKTEPIEGEDVSWSKQNGDTDPAAALDKHLSTLAKAAQAAGLDPLQGHGIRIGSTLEYLLRGIPFEVMKVKGRWASDAFLTYLRKHTQILAPYMQANPLHHNEFIRLTMPPIRRG</sequence>
<dbReference type="EMBL" id="CACVBS010000067">
    <property type="protein sequence ID" value="CAA7268205.1"/>
    <property type="molecule type" value="Genomic_DNA"/>
</dbReference>
<dbReference type="InterPro" id="IPR052925">
    <property type="entry name" value="Phage_Integrase-like_Recomb"/>
</dbReference>
<dbReference type="OrthoDB" id="2678913at2759"/>
<dbReference type="SUPFAM" id="SSF47823">
    <property type="entry name" value="lambda integrase-like, N-terminal domain"/>
    <property type="match status" value="1"/>
</dbReference>
<comment type="caution">
    <text evidence="3">The sequence shown here is derived from an EMBL/GenBank/DDBJ whole genome shotgun (WGS) entry which is preliminary data.</text>
</comment>
<keyword evidence="4" id="KW-1185">Reference proteome</keyword>
<feature type="compositionally biased region" description="Basic residues" evidence="2">
    <location>
        <begin position="78"/>
        <end position="94"/>
    </location>
</feature>
<dbReference type="InterPro" id="IPR010998">
    <property type="entry name" value="Integrase_recombinase_N"/>
</dbReference>